<evidence type="ECO:0000256" key="1">
    <source>
        <dbReference type="ARBA" id="ARBA00008455"/>
    </source>
</evidence>
<proteinExistence type="inferred from homology"/>
<reference evidence="9" key="1">
    <citation type="journal article" date="2023" name="Insect Mol. Biol.">
        <title>Genome sequencing provides insights into the evolution of gene families encoding plant cell wall-degrading enzymes in longhorned beetles.</title>
        <authorList>
            <person name="Shin N.R."/>
            <person name="Okamura Y."/>
            <person name="Kirsch R."/>
            <person name="Pauchet Y."/>
        </authorList>
    </citation>
    <scope>NUCLEOTIDE SEQUENCE</scope>
    <source>
        <strain evidence="9">AMC_N1</strain>
    </source>
</reference>
<keyword evidence="4" id="KW-0788">Thiol protease</keyword>
<dbReference type="PANTHER" id="PTHR12411">
    <property type="entry name" value="CYSTEINE PROTEASE FAMILY C1-RELATED"/>
    <property type="match status" value="1"/>
</dbReference>
<dbReference type="Pfam" id="PF08246">
    <property type="entry name" value="Inhibitor_I29"/>
    <property type="match status" value="1"/>
</dbReference>
<keyword evidence="2" id="KW-0645">Protease</keyword>
<dbReference type="InterPro" id="IPR000169">
    <property type="entry name" value="Pept_cys_AS"/>
</dbReference>
<dbReference type="InterPro" id="IPR038765">
    <property type="entry name" value="Papain-like_cys_pep_sf"/>
</dbReference>
<dbReference type="InterPro" id="IPR000668">
    <property type="entry name" value="Peptidase_C1A_C"/>
</dbReference>
<dbReference type="CDD" id="cd02248">
    <property type="entry name" value="Peptidase_C1A"/>
    <property type="match status" value="1"/>
</dbReference>
<keyword evidence="6" id="KW-1015">Disulfide bond</keyword>
<keyword evidence="10" id="KW-1185">Reference proteome</keyword>
<gene>
    <name evidence="9" type="ORF">NQ318_018389</name>
</gene>
<evidence type="ECO:0000256" key="2">
    <source>
        <dbReference type="ARBA" id="ARBA00022670"/>
    </source>
</evidence>
<dbReference type="PRINTS" id="PR00705">
    <property type="entry name" value="PAPAIN"/>
</dbReference>
<dbReference type="PROSITE" id="PS00639">
    <property type="entry name" value="THIOL_PROTEASE_HIS"/>
    <property type="match status" value="1"/>
</dbReference>
<evidence type="ECO:0000259" key="7">
    <source>
        <dbReference type="SMART" id="SM00645"/>
    </source>
</evidence>
<dbReference type="Pfam" id="PF00112">
    <property type="entry name" value="Peptidase_C1"/>
    <property type="match status" value="1"/>
</dbReference>
<evidence type="ECO:0000313" key="10">
    <source>
        <dbReference type="Proteomes" id="UP001162162"/>
    </source>
</evidence>
<keyword evidence="5" id="KW-0865">Zymogen</keyword>
<dbReference type="Proteomes" id="UP001162162">
    <property type="component" value="Unassembled WGS sequence"/>
</dbReference>
<dbReference type="PROSITE" id="PS00640">
    <property type="entry name" value="THIOL_PROTEASE_ASN"/>
    <property type="match status" value="1"/>
</dbReference>
<accession>A0AAV8ZD99</accession>
<evidence type="ECO:0000313" key="9">
    <source>
        <dbReference type="EMBL" id="KAJ8962405.1"/>
    </source>
</evidence>
<dbReference type="InterPro" id="IPR039417">
    <property type="entry name" value="Peptidase_C1A_papain-like"/>
</dbReference>
<dbReference type="SMART" id="SM00645">
    <property type="entry name" value="Pept_C1"/>
    <property type="match status" value="1"/>
</dbReference>
<dbReference type="Gene3D" id="3.90.70.10">
    <property type="entry name" value="Cysteine proteinases"/>
    <property type="match status" value="1"/>
</dbReference>
<dbReference type="PROSITE" id="PS00139">
    <property type="entry name" value="THIOL_PROTEASE_CYS"/>
    <property type="match status" value="1"/>
</dbReference>
<dbReference type="FunFam" id="3.90.70.10:FF:000006">
    <property type="entry name" value="Cathepsin S"/>
    <property type="match status" value="1"/>
</dbReference>
<dbReference type="InterPro" id="IPR013201">
    <property type="entry name" value="Prot_inhib_I29"/>
</dbReference>
<comment type="caution">
    <text evidence="9">The sequence shown here is derived from an EMBL/GenBank/DDBJ whole genome shotgun (WGS) entry which is preliminary data.</text>
</comment>
<dbReference type="InterPro" id="IPR013128">
    <property type="entry name" value="Peptidase_C1A"/>
</dbReference>
<comment type="similarity">
    <text evidence="1">Belongs to the peptidase C1 family.</text>
</comment>
<dbReference type="GO" id="GO:0006508">
    <property type="term" value="P:proteolysis"/>
    <property type="evidence" value="ECO:0007669"/>
    <property type="project" value="UniProtKB-KW"/>
</dbReference>
<evidence type="ECO:0000256" key="5">
    <source>
        <dbReference type="ARBA" id="ARBA00023145"/>
    </source>
</evidence>
<feature type="domain" description="Peptidase C1A papain C-terminal" evidence="7">
    <location>
        <begin position="110"/>
        <end position="330"/>
    </location>
</feature>
<name>A0AAV8ZD99_9CUCU</name>
<dbReference type="GO" id="GO:0008234">
    <property type="term" value="F:cysteine-type peptidase activity"/>
    <property type="evidence" value="ECO:0007669"/>
    <property type="project" value="UniProtKB-KW"/>
</dbReference>
<protein>
    <recommendedName>
        <fullName evidence="11">Cathepsin L</fullName>
    </recommendedName>
</protein>
<dbReference type="SMART" id="SM00848">
    <property type="entry name" value="Inhibitor_I29"/>
    <property type="match status" value="1"/>
</dbReference>
<dbReference type="InterPro" id="IPR025661">
    <property type="entry name" value="Pept_asp_AS"/>
</dbReference>
<evidence type="ECO:0000256" key="3">
    <source>
        <dbReference type="ARBA" id="ARBA00022801"/>
    </source>
</evidence>
<sequence>MILGQKAMDQRHQTISLTHPLNFQEKYGKRYRGLREEQLRKKIFTDNFNLINEHNEQYAGGLVTFSMKINQYSDMTIEEISRTLTGYKGSHESSSDLQEIPFVPDRSLVLPSEVDWREDGAVTPVKNQKMCGSCWAFSAVGALEGQYFLKTGNLVSMSEQNIVDCSKVHNKGCVGGDIIPAFAYVKCNDGIDSEDAYPYIGLDNECAYNTSANVTSLNSYRSIKGASEEYLKAAVATLGPISATIDAEQISFIHYKNGVHYNSQCIEGKDDPENELNHAVLIVGYGKEDGEDYWLVKNSWGMAWGDNGYIKMARNKGNNCGIASLASVPAMY</sequence>
<evidence type="ECO:0000256" key="4">
    <source>
        <dbReference type="ARBA" id="ARBA00022807"/>
    </source>
</evidence>
<feature type="domain" description="Cathepsin propeptide inhibitor" evidence="8">
    <location>
        <begin position="21"/>
        <end position="80"/>
    </location>
</feature>
<evidence type="ECO:0008006" key="11">
    <source>
        <dbReference type="Google" id="ProtNLM"/>
    </source>
</evidence>
<keyword evidence="3" id="KW-0378">Hydrolase</keyword>
<evidence type="ECO:0000256" key="6">
    <source>
        <dbReference type="ARBA" id="ARBA00023157"/>
    </source>
</evidence>
<dbReference type="SUPFAM" id="SSF54001">
    <property type="entry name" value="Cysteine proteinases"/>
    <property type="match status" value="1"/>
</dbReference>
<dbReference type="AlphaFoldDB" id="A0AAV8ZD99"/>
<dbReference type="InterPro" id="IPR025660">
    <property type="entry name" value="Pept_his_AS"/>
</dbReference>
<organism evidence="9 10">
    <name type="scientific">Aromia moschata</name>
    <dbReference type="NCBI Taxonomy" id="1265417"/>
    <lineage>
        <taxon>Eukaryota</taxon>
        <taxon>Metazoa</taxon>
        <taxon>Ecdysozoa</taxon>
        <taxon>Arthropoda</taxon>
        <taxon>Hexapoda</taxon>
        <taxon>Insecta</taxon>
        <taxon>Pterygota</taxon>
        <taxon>Neoptera</taxon>
        <taxon>Endopterygota</taxon>
        <taxon>Coleoptera</taxon>
        <taxon>Polyphaga</taxon>
        <taxon>Cucujiformia</taxon>
        <taxon>Chrysomeloidea</taxon>
        <taxon>Cerambycidae</taxon>
        <taxon>Cerambycinae</taxon>
        <taxon>Callichromatini</taxon>
        <taxon>Aromia</taxon>
    </lineage>
</organism>
<evidence type="ECO:0000259" key="8">
    <source>
        <dbReference type="SMART" id="SM00848"/>
    </source>
</evidence>
<dbReference type="EMBL" id="JAPWTK010000003">
    <property type="protein sequence ID" value="KAJ8962405.1"/>
    <property type="molecule type" value="Genomic_DNA"/>
</dbReference>